<reference evidence="14" key="2">
    <citation type="submission" date="2021-04" db="EMBL/GenBank/DDBJ databases">
        <authorList>
            <person name="Gilroy R."/>
        </authorList>
    </citation>
    <scope>NUCLEOTIDE SEQUENCE</scope>
    <source>
        <strain evidence="14">ChiGjej1B1-1692</strain>
    </source>
</reference>
<dbReference type="InterPro" id="IPR006638">
    <property type="entry name" value="Elp3/MiaA/NifB-like_rSAM"/>
</dbReference>
<feature type="binding site" evidence="12">
    <location>
        <begin position="256"/>
        <end position="258"/>
    </location>
    <ligand>
        <name>GTP</name>
        <dbReference type="ChEBI" id="CHEBI:37565"/>
    </ligand>
</feature>
<name>A0A9D2NUF3_9FIRM</name>
<feature type="binding site" evidence="12">
    <location>
        <position position="189"/>
    </location>
    <ligand>
        <name>S-adenosyl-L-methionine</name>
        <dbReference type="ChEBI" id="CHEBI:59789"/>
    </ligand>
</feature>
<dbReference type="PANTHER" id="PTHR22960">
    <property type="entry name" value="MOLYBDOPTERIN COFACTOR SYNTHESIS PROTEIN A"/>
    <property type="match status" value="1"/>
</dbReference>
<dbReference type="GO" id="GO:0061799">
    <property type="term" value="F:cyclic pyranopterin monophosphate synthase activity"/>
    <property type="evidence" value="ECO:0007669"/>
    <property type="project" value="TreeGrafter"/>
</dbReference>
<dbReference type="SUPFAM" id="SSF102114">
    <property type="entry name" value="Radical SAM enzymes"/>
    <property type="match status" value="1"/>
</dbReference>
<comment type="similarity">
    <text evidence="12">Belongs to the radical SAM superfamily. MoaA family.</text>
</comment>
<feature type="domain" description="Radical SAM core" evidence="13">
    <location>
        <begin position="4"/>
        <end position="227"/>
    </location>
</feature>
<dbReference type="AlphaFoldDB" id="A0A9D2NUF3"/>
<dbReference type="Pfam" id="PF04055">
    <property type="entry name" value="Radical_SAM"/>
    <property type="match status" value="1"/>
</dbReference>
<evidence type="ECO:0000313" key="15">
    <source>
        <dbReference type="Proteomes" id="UP000823894"/>
    </source>
</evidence>
<dbReference type="GO" id="GO:1904047">
    <property type="term" value="F:S-adenosyl-L-methionine binding"/>
    <property type="evidence" value="ECO:0007669"/>
    <property type="project" value="UniProtKB-UniRule"/>
</dbReference>
<dbReference type="EC" id="4.1.99.22" evidence="1 12"/>
<evidence type="ECO:0000256" key="10">
    <source>
        <dbReference type="ARBA" id="ARBA00023239"/>
    </source>
</evidence>
<comment type="cofactor">
    <cofactor evidence="12">
        <name>[4Fe-4S] cluster</name>
        <dbReference type="ChEBI" id="CHEBI:49883"/>
    </cofactor>
    <text evidence="12">Binds 2 [4Fe-4S] clusters. Binds 1 [4Fe-4S] cluster coordinated with 3 cysteines and an exchangeable S-adenosyl-L-methionine and 1 [4Fe-4S] cluster coordinated with 3 cysteines and the GTP-derived substrate.</text>
</comment>
<protein>
    <recommendedName>
        <fullName evidence="1 12">GTP 3',8-cyclase</fullName>
        <ecNumber evidence="1 12">4.1.99.22</ecNumber>
    </recommendedName>
    <alternativeName>
        <fullName evidence="12">Molybdenum cofactor biosynthesis protein A</fullName>
    </alternativeName>
</protein>
<feature type="binding site" evidence="12">
    <location>
        <position position="67"/>
    </location>
    <ligand>
        <name>S-adenosyl-L-methionine</name>
        <dbReference type="ChEBI" id="CHEBI:59789"/>
    </ligand>
</feature>
<keyword evidence="6 12" id="KW-0408">Iron</keyword>
<dbReference type="GO" id="GO:0046872">
    <property type="term" value="F:metal ion binding"/>
    <property type="evidence" value="ECO:0007669"/>
    <property type="project" value="UniProtKB-KW"/>
</dbReference>
<keyword evidence="4 12" id="KW-0479">Metal-binding</keyword>
<evidence type="ECO:0000256" key="4">
    <source>
        <dbReference type="ARBA" id="ARBA00022723"/>
    </source>
</evidence>
<feature type="binding site" evidence="12">
    <location>
        <position position="24"/>
    </location>
    <ligand>
        <name>[4Fe-4S] cluster</name>
        <dbReference type="ChEBI" id="CHEBI:49883"/>
        <label>1</label>
        <note>4Fe-4S-S-AdoMet</note>
    </ligand>
</feature>
<dbReference type="SFLD" id="SFLDS00029">
    <property type="entry name" value="Radical_SAM"/>
    <property type="match status" value="1"/>
</dbReference>
<keyword evidence="5 12" id="KW-0547">Nucleotide-binding</keyword>
<dbReference type="InterPro" id="IPR013483">
    <property type="entry name" value="MoaA"/>
</dbReference>
<dbReference type="Pfam" id="PF06463">
    <property type="entry name" value="Mob_synth_C"/>
    <property type="match status" value="1"/>
</dbReference>
<keyword evidence="7 12" id="KW-0411">Iron-sulfur</keyword>
<feature type="binding site" evidence="12">
    <location>
        <position position="268"/>
    </location>
    <ligand>
        <name>[4Fe-4S] cluster</name>
        <dbReference type="ChEBI" id="CHEBI:49883"/>
        <label>2</label>
        <note>4Fe-4S-substrate</note>
    </ligand>
</feature>
<dbReference type="CDD" id="cd01335">
    <property type="entry name" value="Radical_SAM"/>
    <property type="match status" value="1"/>
</dbReference>
<dbReference type="InterPro" id="IPR050105">
    <property type="entry name" value="MoCo_biosynth_MoaA/MoaC"/>
</dbReference>
<feature type="binding site" evidence="12">
    <location>
        <position position="155"/>
    </location>
    <ligand>
        <name>GTP</name>
        <dbReference type="ChEBI" id="CHEBI:37565"/>
    </ligand>
</feature>
<dbReference type="InterPro" id="IPR007197">
    <property type="entry name" value="rSAM"/>
</dbReference>
<evidence type="ECO:0000256" key="1">
    <source>
        <dbReference type="ARBA" id="ARBA00012167"/>
    </source>
</evidence>
<keyword evidence="8 12" id="KW-0342">GTP-binding</keyword>
<feature type="binding site" evidence="12">
    <location>
        <position position="254"/>
    </location>
    <ligand>
        <name>[4Fe-4S] cluster</name>
        <dbReference type="ChEBI" id="CHEBI:49883"/>
        <label>2</label>
        <note>4Fe-4S-substrate</note>
    </ligand>
</feature>
<gene>
    <name evidence="12 14" type="primary">moaA</name>
    <name evidence="14" type="ORF">H9757_03505</name>
</gene>
<dbReference type="HAMAP" id="MF_01225_B">
    <property type="entry name" value="MoaA_B"/>
    <property type="match status" value="1"/>
</dbReference>
<reference evidence="14" key="1">
    <citation type="journal article" date="2021" name="PeerJ">
        <title>Extensive microbial diversity within the chicken gut microbiome revealed by metagenomics and culture.</title>
        <authorList>
            <person name="Gilroy R."/>
            <person name="Ravi A."/>
            <person name="Getino M."/>
            <person name="Pursley I."/>
            <person name="Horton D.L."/>
            <person name="Alikhan N.F."/>
            <person name="Baker D."/>
            <person name="Gharbi K."/>
            <person name="Hall N."/>
            <person name="Watson M."/>
            <person name="Adriaenssens E.M."/>
            <person name="Foster-Nyarko E."/>
            <person name="Jarju S."/>
            <person name="Secka A."/>
            <person name="Antonio M."/>
            <person name="Oren A."/>
            <person name="Chaudhuri R.R."/>
            <person name="La Ragione R."/>
            <person name="Hildebrand F."/>
            <person name="Pallen M.J."/>
        </authorList>
    </citation>
    <scope>NUCLEOTIDE SEQUENCE</scope>
    <source>
        <strain evidence="14">ChiGjej1B1-1692</strain>
    </source>
</reference>
<keyword evidence="2 12" id="KW-0004">4Fe-4S</keyword>
<dbReference type="PROSITE" id="PS51918">
    <property type="entry name" value="RADICAL_SAM"/>
    <property type="match status" value="1"/>
</dbReference>
<dbReference type="Proteomes" id="UP000823894">
    <property type="component" value="Unassembled WGS sequence"/>
</dbReference>
<evidence type="ECO:0000256" key="12">
    <source>
        <dbReference type="HAMAP-Rule" id="MF_01225"/>
    </source>
</evidence>
<comment type="caution">
    <text evidence="14">The sequence shown here is derived from an EMBL/GenBank/DDBJ whole genome shotgun (WGS) entry which is preliminary data.</text>
</comment>
<dbReference type="InterPro" id="IPR010505">
    <property type="entry name" value="MoaA_twitch"/>
</dbReference>
<feature type="binding site" evidence="12">
    <location>
        <position position="27"/>
    </location>
    <ligand>
        <name>[4Fe-4S] cluster</name>
        <dbReference type="ChEBI" id="CHEBI:49883"/>
        <label>1</label>
        <note>4Fe-4S-S-AdoMet</note>
    </ligand>
</feature>
<dbReference type="InterPro" id="IPR000385">
    <property type="entry name" value="MoaA_NifB_PqqE_Fe-S-bd_CS"/>
</dbReference>
<dbReference type="SFLD" id="SFLDG01386">
    <property type="entry name" value="main_SPASM_domain-containing"/>
    <property type="match status" value="1"/>
</dbReference>
<feature type="binding site" evidence="12">
    <location>
        <position position="63"/>
    </location>
    <ligand>
        <name>GTP</name>
        <dbReference type="ChEBI" id="CHEBI:37565"/>
    </ligand>
</feature>
<evidence type="ECO:0000256" key="9">
    <source>
        <dbReference type="ARBA" id="ARBA00023150"/>
    </source>
</evidence>
<comment type="subunit">
    <text evidence="12">Monomer and homodimer.</text>
</comment>
<dbReference type="GO" id="GO:0061798">
    <property type="term" value="F:GTP 3',8'-cyclase activity"/>
    <property type="evidence" value="ECO:0007669"/>
    <property type="project" value="UniProtKB-UniRule"/>
</dbReference>
<comment type="function">
    <text evidence="12">Catalyzes the cyclization of GTP to (8S)-3',8-cyclo-7,8-dihydroguanosine 5'-triphosphate.</text>
</comment>
<evidence type="ECO:0000256" key="6">
    <source>
        <dbReference type="ARBA" id="ARBA00023004"/>
    </source>
</evidence>
<evidence type="ECO:0000256" key="11">
    <source>
        <dbReference type="ARBA" id="ARBA00048697"/>
    </source>
</evidence>
<keyword evidence="3 12" id="KW-0949">S-adenosyl-L-methionine</keyword>
<comment type="catalytic activity">
    <reaction evidence="11 12">
        <text>GTP + AH2 + S-adenosyl-L-methionine = (8S)-3',8-cyclo-7,8-dihydroguanosine 5'-triphosphate + 5'-deoxyadenosine + L-methionine + A + H(+)</text>
        <dbReference type="Rhea" id="RHEA:49576"/>
        <dbReference type="ChEBI" id="CHEBI:13193"/>
        <dbReference type="ChEBI" id="CHEBI:15378"/>
        <dbReference type="ChEBI" id="CHEBI:17319"/>
        <dbReference type="ChEBI" id="CHEBI:17499"/>
        <dbReference type="ChEBI" id="CHEBI:37565"/>
        <dbReference type="ChEBI" id="CHEBI:57844"/>
        <dbReference type="ChEBI" id="CHEBI:59789"/>
        <dbReference type="ChEBI" id="CHEBI:131766"/>
        <dbReference type="EC" id="4.1.99.22"/>
    </reaction>
</comment>
<dbReference type="EMBL" id="DWWK01000043">
    <property type="protein sequence ID" value="HJC38122.1"/>
    <property type="molecule type" value="Genomic_DNA"/>
</dbReference>
<proteinExistence type="inferred from homology"/>
<dbReference type="PANTHER" id="PTHR22960:SF0">
    <property type="entry name" value="MOLYBDENUM COFACTOR BIOSYNTHESIS PROTEIN 1"/>
    <property type="match status" value="1"/>
</dbReference>
<evidence type="ECO:0000259" key="13">
    <source>
        <dbReference type="PROSITE" id="PS51918"/>
    </source>
</evidence>
<dbReference type="Gene3D" id="3.20.20.70">
    <property type="entry name" value="Aldolase class I"/>
    <property type="match status" value="1"/>
</dbReference>
<dbReference type="InterPro" id="IPR013785">
    <property type="entry name" value="Aldolase_TIM"/>
</dbReference>
<accession>A0A9D2NUF3</accession>
<dbReference type="SFLD" id="SFLDG01067">
    <property type="entry name" value="SPASM/twitch_domain_containing"/>
    <property type="match status" value="1"/>
</dbReference>
<evidence type="ECO:0000256" key="3">
    <source>
        <dbReference type="ARBA" id="ARBA00022691"/>
    </source>
</evidence>
<evidence type="ECO:0000313" key="14">
    <source>
        <dbReference type="EMBL" id="HJC38122.1"/>
    </source>
</evidence>
<dbReference type="GO" id="GO:0051539">
    <property type="term" value="F:4 iron, 4 sulfur cluster binding"/>
    <property type="evidence" value="ECO:0007669"/>
    <property type="project" value="UniProtKB-UniRule"/>
</dbReference>
<evidence type="ECO:0000256" key="5">
    <source>
        <dbReference type="ARBA" id="ARBA00022741"/>
    </source>
</evidence>
<dbReference type="SFLD" id="SFLDG01383">
    <property type="entry name" value="cyclic_pyranopterin_phosphate"/>
    <property type="match status" value="1"/>
</dbReference>
<dbReference type="GO" id="GO:0005525">
    <property type="term" value="F:GTP binding"/>
    <property type="evidence" value="ECO:0007669"/>
    <property type="project" value="UniProtKB-UniRule"/>
</dbReference>
<dbReference type="CDD" id="cd21117">
    <property type="entry name" value="Twitch_MoaA"/>
    <property type="match status" value="1"/>
</dbReference>
<feature type="binding site" evidence="12">
    <location>
        <position position="13"/>
    </location>
    <ligand>
        <name>GTP</name>
        <dbReference type="ChEBI" id="CHEBI:37565"/>
    </ligand>
</feature>
<feature type="binding site" evidence="12">
    <location>
        <position position="20"/>
    </location>
    <ligand>
        <name>[4Fe-4S] cluster</name>
        <dbReference type="ChEBI" id="CHEBI:49883"/>
        <label>1</label>
        <note>4Fe-4S-S-AdoMet</note>
    </ligand>
</feature>
<dbReference type="SMART" id="SM00729">
    <property type="entry name" value="Elp3"/>
    <property type="match status" value="1"/>
</dbReference>
<keyword evidence="10 12" id="KW-0456">Lyase</keyword>
<evidence type="ECO:0000256" key="2">
    <source>
        <dbReference type="ARBA" id="ARBA00022485"/>
    </source>
</evidence>
<evidence type="ECO:0000256" key="7">
    <source>
        <dbReference type="ARBA" id="ARBA00023014"/>
    </source>
</evidence>
<dbReference type="InterPro" id="IPR058240">
    <property type="entry name" value="rSAM_sf"/>
</dbReference>
<evidence type="ECO:0000256" key="8">
    <source>
        <dbReference type="ARBA" id="ARBA00023134"/>
    </source>
</evidence>
<dbReference type="InterPro" id="IPR040064">
    <property type="entry name" value="MoaA-like"/>
</dbReference>
<feature type="binding site" evidence="12">
    <location>
        <position position="26"/>
    </location>
    <ligand>
        <name>S-adenosyl-L-methionine</name>
        <dbReference type="ChEBI" id="CHEBI:59789"/>
    </ligand>
</feature>
<feature type="binding site" evidence="12">
    <location>
        <position position="118"/>
    </location>
    <ligand>
        <name>S-adenosyl-L-methionine</name>
        <dbReference type="ChEBI" id="CHEBI:59789"/>
    </ligand>
</feature>
<keyword evidence="9 12" id="KW-0501">Molybdenum cofactor biosynthesis</keyword>
<dbReference type="GO" id="GO:0006777">
    <property type="term" value="P:Mo-molybdopterin cofactor biosynthetic process"/>
    <property type="evidence" value="ECO:0007669"/>
    <property type="project" value="UniProtKB-UniRule"/>
</dbReference>
<organism evidence="14 15">
    <name type="scientific">Candidatus Mediterraneibacter faecigallinarum</name>
    <dbReference type="NCBI Taxonomy" id="2838669"/>
    <lineage>
        <taxon>Bacteria</taxon>
        <taxon>Bacillati</taxon>
        <taxon>Bacillota</taxon>
        <taxon>Clostridia</taxon>
        <taxon>Lachnospirales</taxon>
        <taxon>Lachnospiraceae</taxon>
        <taxon>Mediterraneibacter</taxon>
    </lineage>
</organism>
<comment type="pathway">
    <text evidence="12">Cofactor biosynthesis; molybdopterin biosynthesis.</text>
</comment>
<dbReference type="PROSITE" id="PS01305">
    <property type="entry name" value="MOAA_NIFB_PQQE"/>
    <property type="match status" value="1"/>
</dbReference>
<feature type="binding site" evidence="12">
    <location>
        <position position="251"/>
    </location>
    <ligand>
        <name>[4Fe-4S] cluster</name>
        <dbReference type="ChEBI" id="CHEBI:49883"/>
        <label>2</label>
        <note>4Fe-4S-substrate</note>
    </ligand>
</feature>
<dbReference type="NCBIfam" id="TIGR02666">
    <property type="entry name" value="moaA"/>
    <property type="match status" value="1"/>
</dbReference>
<feature type="binding site" evidence="12">
    <location>
        <position position="94"/>
    </location>
    <ligand>
        <name>GTP</name>
        <dbReference type="ChEBI" id="CHEBI:37565"/>
    </ligand>
</feature>
<sequence length="331" mass="37026">MQDRYGRTIEYMRVSVTDRCNLRCVYCMPPEGVESIPHSEILTFDEIERVCRIGARLGITRIRLTGGEPLARRNLPELLGRIKKLEGIEQVALTTNGILLSDYINELVSAGMDGVNISIDTLDEKKYRDLTRGGCIEKALQGLEAALSYPQLNVKVNCVPLDDGGGKDWVALAELARDSRTEVRFIEMMPVGLGKQFRGRNREEILAVLAQAFGRPGEYSGRLGSGPAVYVQFPGFQGRIGFISAVSHQFCDSCNRVRLTSTGNLKPCLQYGAGADLRKLMRDGETDERIEAVMRETIFHKPARHHFADRENMTEEEQQLLEEKEMSKIGG</sequence>